<dbReference type="InterPro" id="IPR057666">
    <property type="entry name" value="DrpA_SLOG"/>
</dbReference>
<accession>A0A3N6W4E3</accession>
<feature type="domain" description="Smf/DprA SLOG" evidence="2">
    <location>
        <begin position="90"/>
        <end position="303"/>
    </location>
</feature>
<reference evidence="3 4" key="1">
    <citation type="submission" date="2018-11" db="EMBL/GenBank/DDBJ databases">
        <authorList>
            <person name="Li F."/>
        </authorList>
    </citation>
    <scope>NUCLEOTIDE SEQUENCE [LARGE SCALE GENOMIC DNA]</scope>
    <source>
        <strain evidence="3 4">YS17T</strain>
    </source>
</reference>
<comment type="caution">
    <text evidence="3">The sequence shown here is derived from an EMBL/GenBank/DDBJ whole genome shotgun (WGS) entry which is preliminary data.</text>
</comment>
<dbReference type="Proteomes" id="UP000275225">
    <property type="component" value="Unassembled WGS sequence"/>
</dbReference>
<dbReference type="GO" id="GO:0009294">
    <property type="term" value="P:DNA-mediated transformation"/>
    <property type="evidence" value="ECO:0007669"/>
    <property type="project" value="InterPro"/>
</dbReference>
<evidence type="ECO:0000313" key="4">
    <source>
        <dbReference type="Proteomes" id="UP000275225"/>
    </source>
</evidence>
<comment type="similarity">
    <text evidence="1">Belongs to the DprA/Smf family.</text>
</comment>
<dbReference type="PANTHER" id="PTHR43022">
    <property type="entry name" value="PROTEIN SMF"/>
    <property type="match status" value="1"/>
</dbReference>
<dbReference type="OrthoDB" id="9785707at2"/>
<evidence type="ECO:0000259" key="2">
    <source>
        <dbReference type="Pfam" id="PF02481"/>
    </source>
</evidence>
<dbReference type="Gene3D" id="3.40.50.450">
    <property type="match status" value="1"/>
</dbReference>
<protein>
    <recommendedName>
        <fullName evidence="2">Smf/DprA SLOG domain-containing protein</fullName>
    </recommendedName>
</protein>
<dbReference type="InterPro" id="IPR003488">
    <property type="entry name" value="DprA"/>
</dbReference>
<proteinExistence type="inferred from homology"/>
<dbReference type="SUPFAM" id="SSF102405">
    <property type="entry name" value="MCP/YpsA-like"/>
    <property type="match status" value="1"/>
</dbReference>
<keyword evidence="4" id="KW-1185">Reference proteome</keyword>
<organism evidence="3 4">
    <name type="scientific">Aeromicrobium camelliae</name>
    <dbReference type="NCBI Taxonomy" id="1538144"/>
    <lineage>
        <taxon>Bacteria</taxon>
        <taxon>Bacillati</taxon>
        <taxon>Actinomycetota</taxon>
        <taxon>Actinomycetes</taxon>
        <taxon>Propionibacteriales</taxon>
        <taxon>Nocardioidaceae</taxon>
        <taxon>Aeromicrobium</taxon>
    </lineage>
</organism>
<evidence type="ECO:0000313" key="3">
    <source>
        <dbReference type="EMBL" id="RQN02340.1"/>
    </source>
</evidence>
<dbReference type="EMBL" id="RQJX01000022">
    <property type="protein sequence ID" value="RQN02340.1"/>
    <property type="molecule type" value="Genomic_DNA"/>
</dbReference>
<dbReference type="Pfam" id="PF02481">
    <property type="entry name" value="DNA_processg_A"/>
    <property type="match status" value="1"/>
</dbReference>
<gene>
    <name evidence="3" type="ORF">EHW97_13885</name>
</gene>
<dbReference type="AlphaFoldDB" id="A0A3N6W4E3"/>
<sequence>MTDVVREFLGDDRRARIALALASQPGDPLTSYMVDKNGAAGTLRCASDFAEGVTDAGAQLNEWARELMTRFDPKLAREVLDELEHTDARILTPADPEWPSQLDGQNSVAPLAIWVAGNLSWLGAEAGRAAVAVLGSTSPSFAASLAATRLAAELTAEGYGVITGGTGGISGAAIEGAVAAHGVPLAVLPARSTRPWVDTDSAALTATSGAAIVAELAREDGESFAERESRDHLLLPLADAVVLVEAPFRDPNLETIRSAVLAGIGTGVVPSAAERPAGAGGAHLLNDGLAARVGGADDIHELLDRPGTPAWSASREARARVVRERFAR</sequence>
<name>A0A3N6W4E3_9ACTN</name>
<evidence type="ECO:0000256" key="1">
    <source>
        <dbReference type="ARBA" id="ARBA00006525"/>
    </source>
</evidence>
<dbReference type="RefSeq" id="WP_124237772.1">
    <property type="nucleotide sequence ID" value="NZ_JBHUFI010000017.1"/>
</dbReference>
<dbReference type="PANTHER" id="PTHR43022:SF1">
    <property type="entry name" value="PROTEIN SMF"/>
    <property type="match status" value="1"/>
</dbReference>